<sequence>MFRRKGRPNEAAKTLSVAMQFGVVRFPPKHAIFEQSVRENVLIGSARQASVAPRKLSLRR</sequence>
<geneLocation type="plasmid" evidence="1 2">
    <name>pI</name>
</geneLocation>
<dbReference type="KEGG" id="pdio:PDMSB3_0004.2"/>
<accession>A0A5Q4ZQG6</accession>
<evidence type="ECO:0000313" key="2">
    <source>
        <dbReference type="Proteomes" id="UP000325811"/>
    </source>
</evidence>
<gene>
    <name evidence="1" type="ORF">PDMSB3_0004</name>
</gene>
<organism evidence="1 2">
    <name type="scientific">Paraburkholderia dioscoreae</name>
    <dbReference type="NCBI Taxonomy" id="2604047"/>
    <lineage>
        <taxon>Bacteria</taxon>
        <taxon>Pseudomonadati</taxon>
        <taxon>Pseudomonadota</taxon>
        <taxon>Betaproteobacteria</taxon>
        <taxon>Burkholderiales</taxon>
        <taxon>Burkholderiaceae</taxon>
        <taxon>Paraburkholderia</taxon>
    </lineage>
</organism>
<proteinExistence type="predicted"/>
<reference evidence="1 2" key="1">
    <citation type="submission" date="2019-08" db="EMBL/GenBank/DDBJ databases">
        <authorList>
            <person name="Herpell B J."/>
        </authorList>
    </citation>
    <scope>NUCLEOTIDE SEQUENCE [LARGE SCALE GENOMIC DNA]</scope>
    <source>
        <strain evidence="2">Msb3</strain>
        <plasmid evidence="1 2">pI</plasmid>
    </source>
</reference>
<dbReference type="AlphaFoldDB" id="A0A5Q4ZQG6"/>
<evidence type="ECO:0000313" key="1">
    <source>
        <dbReference type="EMBL" id="VVD30840.1"/>
    </source>
</evidence>
<dbReference type="Proteomes" id="UP000325811">
    <property type="component" value="Plasmid pI"/>
</dbReference>
<keyword evidence="1" id="KW-0614">Plasmid</keyword>
<name>A0A5Q4ZQG6_9BURK</name>
<dbReference type="EMBL" id="LR699555">
    <property type="protein sequence ID" value="VVD30840.1"/>
    <property type="molecule type" value="Genomic_DNA"/>
</dbReference>
<protein>
    <submittedName>
        <fullName evidence="1">Uncharacterized protein</fullName>
    </submittedName>
</protein>
<keyword evidence="2" id="KW-1185">Reference proteome</keyword>